<dbReference type="PANTHER" id="PTHR28650:SF1">
    <property type="entry name" value="PHOSPHATIDYLINOSITOL-GLYCAN BIOSYNTHESIS CLASS X PROTEIN"/>
    <property type="match status" value="1"/>
</dbReference>
<keyword evidence="13" id="KW-1185">Reference proteome</keyword>
<sequence length="437" mass="48256">MAVYHHTLLSLCMIILMFNVDQTLAYDDDDRCLGAAIVARGDIRKPDGPAVTLFHFNTVSPIVRSSTPFMLHASVLSVGEGPYWSPAPLPQGLSCLSYDKSVTESIFPFKERLLSSLPNTFKLSNNISAIIVQSPDVASATGMPLSRLISELAARDDTTDVRNKYGCQRLLSYTQTQKGVTILAESCSLLSPMCHIHHLKGPTQTCALEHQRRDIANEGAHKQLYATLNASIDAPVRAFEWLPSELFVDPDELYDHSMMGTYPLARVDIEVPSFMNYPLPVITDTYPIPVHTRYTRPDCQKPFEVNRSQLDAHRCQGYYHAWLGSPIWFATSNTTSCAAEKGNVFTELGIAEDSIVNTMYSIIIQAGSQHTNRVVPLSVMPAAPIDLSIPSGNTEIRDVVLWSSACIVVLATIIVINTIIKALSLQSTVKDTKKKEE</sequence>
<evidence type="ECO:0000256" key="9">
    <source>
        <dbReference type="ARBA" id="ARBA00023180"/>
    </source>
</evidence>
<evidence type="ECO:0000256" key="8">
    <source>
        <dbReference type="ARBA" id="ARBA00023136"/>
    </source>
</evidence>
<dbReference type="GO" id="GO:0006506">
    <property type="term" value="P:GPI anchor biosynthetic process"/>
    <property type="evidence" value="ECO:0007669"/>
    <property type="project" value="UniProtKB-UniPathway"/>
</dbReference>
<dbReference type="EMBL" id="GG672124">
    <property type="protein sequence ID" value="EER17314.1"/>
    <property type="molecule type" value="Genomic_DNA"/>
</dbReference>
<keyword evidence="6" id="KW-0256">Endoplasmic reticulum</keyword>
<comment type="pathway">
    <text evidence="2">Glycolipid biosynthesis; glycosylphosphatidylinositol-anchor biosynthesis.</text>
</comment>
<accession>C5KDL1</accession>
<feature type="chain" id="PRO_5002953829" evidence="11">
    <location>
        <begin position="26"/>
        <end position="437"/>
    </location>
</feature>
<keyword evidence="11" id="KW-0732">Signal</keyword>
<dbReference type="UniPathway" id="UPA00196"/>
<gene>
    <name evidence="12" type="ORF">Pmar_PMAR022250</name>
</gene>
<evidence type="ECO:0000256" key="3">
    <source>
        <dbReference type="ARBA" id="ARBA00010345"/>
    </source>
</evidence>
<dbReference type="Pfam" id="PF08320">
    <property type="entry name" value="PIG-X"/>
    <property type="match status" value="1"/>
</dbReference>
<keyword evidence="4" id="KW-0337">GPI-anchor biosynthesis</keyword>
<evidence type="ECO:0000256" key="2">
    <source>
        <dbReference type="ARBA" id="ARBA00004687"/>
    </source>
</evidence>
<evidence type="ECO:0000313" key="13">
    <source>
        <dbReference type="Proteomes" id="UP000007800"/>
    </source>
</evidence>
<evidence type="ECO:0000256" key="10">
    <source>
        <dbReference type="SAM" id="Phobius"/>
    </source>
</evidence>
<evidence type="ECO:0000256" key="6">
    <source>
        <dbReference type="ARBA" id="ARBA00022824"/>
    </source>
</evidence>
<evidence type="ECO:0000256" key="4">
    <source>
        <dbReference type="ARBA" id="ARBA00022502"/>
    </source>
</evidence>
<proteinExistence type="inferred from homology"/>
<feature type="transmembrane region" description="Helical" evidence="10">
    <location>
        <begin position="399"/>
        <end position="420"/>
    </location>
</feature>
<keyword evidence="5 10" id="KW-0812">Transmembrane</keyword>
<reference evidence="12 13" key="1">
    <citation type="submission" date="2008-07" db="EMBL/GenBank/DDBJ databases">
        <authorList>
            <person name="El-Sayed N."/>
            <person name="Caler E."/>
            <person name="Inman J."/>
            <person name="Amedeo P."/>
            <person name="Hass B."/>
            <person name="Wortman J."/>
        </authorList>
    </citation>
    <scope>NUCLEOTIDE SEQUENCE [LARGE SCALE GENOMIC DNA]</scope>
    <source>
        <strain evidence="13">ATCC 50983 / TXsc</strain>
    </source>
</reference>
<feature type="signal peptide" evidence="11">
    <location>
        <begin position="1"/>
        <end position="25"/>
    </location>
</feature>
<dbReference type="PANTHER" id="PTHR28650">
    <property type="entry name" value="PHOSPHATIDYLINOSITOL-GLYCAN BIOSYNTHESIS CLASS X PROTEIN"/>
    <property type="match status" value="1"/>
</dbReference>
<keyword evidence="8 10" id="KW-0472">Membrane</keyword>
<dbReference type="InParanoid" id="C5KDL1"/>
<organism evidence="13">
    <name type="scientific">Perkinsus marinus (strain ATCC 50983 / TXsc)</name>
    <dbReference type="NCBI Taxonomy" id="423536"/>
    <lineage>
        <taxon>Eukaryota</taxon>
        <taxon>Sar</taxon>
        <taxon>Alveolata</taxon>
        <taxon>Perkinsozoa</taxon>
        <taxon>Perkinsea</taxon>
        <taxon>Perkinsida</taxon>
        <taxon>Perkinsidae</taxon>
        <taxon>Perkinsus</taxon>
    </lineage>
</organism>
<name>C5KDL1_PERM5</name>
<comment type="similarity">
    <text evidence="3">Belongs to the PIGX family.</text>
</comment>
<comment type="subcellular location">
    <subcellularLocation>
        <location evidence="1">Endoplasmic reticulum membrane</location>
        <topology evidence="1">Single-pass membrane protein</topology>
    </subcellularLocation>
</comment>
<evidence type="ECO:0000313" key="12">
    <source>
        <dbReference type="EMBL" id="EER17314.1"/>
    </source>
</evidence>
<dbReference type="GeneID" id="9062369"/>
<dbReference type="OrthoDB" id="10395039at2759"/>
<evidence type="ECO:0000256" key="7">
    <source>
        <dbReference type="ARBA" id="ARBA00022989"/>
    </source>
</evidence>
<keyword evidence="7 10" id="KW-1133">Transmembrane helix</keyword>
<dbReference type="AlphaFoldDB" id="C5KDL1"/>
<dbReference type="GO" id="GO:0005789">
    <property type="term" value="C:endoplasmic reticulum membrane"/>
    <property type="evidence" value="ECO:0007669"/>
    <property type="project" value="UniProtKB-SubCell"/>
</dbReference>
<dbReference type="InterPro" id="IPR013233">
    <property type="entry name" value="PIG-X/PBN1"/>
</dbReference>
<evidence type="ECO:0000256" key="11">
    <source>
        <dbReference type="SAM" id="SignalP"/>
    </source>
</evidence>
<dbReference type="InterPro" id="IPR040039">
    <property type="entry name" value="PIGX"/>
</dbReference>
<keyword evidence="9" id="KW-0325">Glycoprotein</keyword>
<protein>
    <submittedName>
        <fullName evidence="12">Uncharacterized protein</fullName>
    </submittedName>
</protein>
<dbReference type="Proteomes" id="UP000007800">
    <property type="component" value="Unassembled WGS sequence"/>
</dbReference>
<evidence type="ECO:0000256" key="1">
    <source>
        <dbReference type="ARBA" id="ARBA00004389"/>
    </source>
</evidence>
<dbReference type="RefSeq" id="XP_002785518.1">
    <property type="nucleotide sequence ID" value="XM_002785472.1"/>
</dbReference>
<evidence type="ECO:0000256" key="5">
    <source>
        <dbReference type="ARBA" id="ARBA00022692"/>
    </source>
</evidence>